<proteinExistence type="predicted"/>
<keyword evidence="1" id="KW-1185">Reference proteome</keyword>
<accession>A0A7E4ZYQ7</accession>
<name>A0A7E4ZYQ7_PANRE</name>
<sequence length="75" mass="8426">MCHTEESAADISVTNSQRRTDCLPRDMCAAGQSINIGKLVYIRVCSHYTEDPSDDIRSNATVVEAKPYKQTRKHI</sequence>
<reference evidence="1" key="1">
    <citation type="journal article" date="2013" name="Genetics">
        <title>The draft genome and transcriptome of Panagrellus redivivus are shaped by the harsh demands of a free-living lifestyle.</title>
        <authorList>
            <person name="Srinivasan J."/>
            <person name="Dillman A.R."/>
            <person name="Macchietto M.G."/>
            <person name="Heikkinen L."/>
            <person name="Lakso M."/>
            <person name="Fracchia K.M."/>
            <person name="Antoshechkin I."/>
            <person name="Mortazavi A."/>
            <person name="Wong G."/>
            <person name="Sternberg P.W."/>
        </authorList>
    </citation>
    <scope>NUCLEOTIDE SEQUENCE [LARGE SCALE GENOMIC DNA]</scope>
    <source>
        <strain evidence="1">MT8872</strain>
    </source>
</reference>
<protein>
    <submittedName>
        <fullName evidence="2">Uncharacterized protein</fullName>
    </submittedName>
</protein>
<dbReference type="Proteomes" id="UP000492821">
    <property type="component" value="Unassembled WGS sequence"/>
</dbReference>
<dbReference type="WBParaSite" id="Pan_g4028.t1">
    <property type="protein sequence ID" value="Pan_g4028.t1"/>
    <property type="gene ID" value="Pan_g4028"/>
</dbReference>
<reference evidence="2" key="2">
    <citation type="submission" date="2020-10" db="UniProtKB">
        <authorList>
            <consortium name="WormBaseParasite"/>
        </authorList>
    </citation>
    <scope>IDENTIFICATION</scope>
</reference>
<evidence type="ECO:0000313" key="2">
    <source>
        <dbReference type="WBParaSite" id="Pan_g4028.t1"/>
    </source>
</evidence>
<dbReference type="AlphaFoldDB" id="A0A7E4ZYQ7"/>
<evidence type="ECO:0000313" key="1">
    <source>
        <dbReference type="Proteomes" id="UP000492821"/>
    </source>
</evidence>
<organism evidence="1 2">
    <name type="scientific">Panagrellus redivivus</name>
    <name type="common">Microworm</name>
    <dbReference type="NCBI Taxonomy" id="6233"/>
    <lineage>
        <taxon>Eukaryota</taxon>
        <taxon>Metazoa</taxon>
        <taxon>Ecdysozoa</taxon>
        <taxon>Nematoda</taxon>
        <taxon>Chromadorea</taxon>
        <taxon>Rhabditida</taxon>
        <taxon>Tylenchina</taxon>
        <taxon>Panagrolaimomorpha</taxon>
        <taxon>Panagrolaimoidea</taxon>
        <taxon>Panagrolaimidae</taxon>
        <taxon>Panagrellus</taxon>
    </lineage>
</organism>